<evidence type="ECO:0000256" key="4">
    <source>
        <dbReference type="ARBA" id="ARBA00022989"/>
    </source>
</evidence>
<feature type="topological domain" description="Periplasmic" evidence="7">
    <location>
        <begin position="22"/>
        <end position="96"/>
    </location>
</feature>
<dbReference type="InterPro" id="IPR023081">
    <property type="entry name" value="Cell_div_FtsB"/>
</dbReference>
<comment type="subcellular location">
    <subcellularLocation>
        <location evidence="7">Cell inner membrane</location>
        <topology evidence="7">Single-pass type II membrane protein</topology>
    </subcellularLocation>
    <text evidence="7">Localizes to the division septum.</text>
</comment>
<sequence>MRLLTLILLALLLLLQYDLWFGKNSLSDYFQAKHEVVEQLQKNQKLTQRNKVLKAEIDDLRNGDAAVEEHARNELGLIRQNETFYRFIPAQSKSNE</sequence>
<dbReference type="GO" id="GO:0005886">
    <property type="term" value="C:plasma membrane"/>
    <property type="evidence" value="ECO:0007669"/>
    <property type="project" value="UniProtKB-SubCell"/>
</dbReference>
<keyword evidence="1 7" id="KW-1003">Cell membrane</keyword>
<dbReference type="OrthoDB" id="7061211at2"/>
<dbReference type="GO" id="GO:0043093">
    <property type="term" value="P:FtsZ-dependent cytokinesis"/>
    <property type="evidence" value="ECO:0007669"/>
    <property type="project" value="UniProtKB-UniRule"/>
</dbReference>
<evidence type="ECO:0000256" key="2">
    <source>
        <dbReference type="ARBA" id="ARBA00022618"/>
    </source>
</evidence>
<keyword evidence="9" id="KW-1185">Reference proteome</keyword>
<evidence type="ECO:0000313" key="8">
    <source>
        <dbReference type="EMBL" id="TCK47203.1"/>
    </source>
</evidence>
<organism evidence="8 9">
    <name type="scientific">Celerinatantimonas diazotrophica</name>
    <dbReference type="NCBI Taxonomy" id="412034"/>
    <lineage>
        <taxon>Bacteria</taxon>
        <taxon>Pseudomonadati</taxon>
        <taxon>Pseudomonadota</taxon>
        <taxon>Gammaproteobacteria</taxon>
        <taxon>Celerinatantimonadaceae</taxon>
        <taxon>Celerinatantimonas</taxon>
    </lineage>
</organism>
<dbReference type="NCBIfam" id="NF002058">
    <property type="entry name" value="PRK00888.1"/>
    <property type="match status" value="1"/>
</dbReference>
<proteinExistence type="inferred from homology"/>
<dbReference type="InterPro" id="IPR007060">
    <property type="entry name" value="FtsL/DivIC"/>
</dbReference>
<keyword evidence="7" id="KW-0997">Cell inner membrane</keyword>
<comment type="function">
    <text evidence="7">Essential cell division protein. May link together the upstream cell division proteins, which are predominantly cytoplasmic, with the downstream cell division proteins, which are predominantly periplasmic.</text>
</comment>
<comment type="similarity">
    <text evidence="7">Belongs to the FtsB family.</text>
</comment>
<evidence type="ECO:0000313" key="9">
    <source>
        <dbReference type="Proteomes" id="UP000295565"/>
    </source>
</evidence>
<keyword evidence="4 7" id="KW-1133">Transmembrane helix</keyword>
<keyword evidence="2 7" id="KW-0132">Cell division</keyword>
<evidence type="ECO:0000256" key="6">
    <source>
        <dbReference type="ARBA" id="ARBA00023306"/>
    </source>
</evidence>
<dbReference type="HAMAP" id="MF_00599">
    <property type="entry name" value="FtsB"/>
    <property type="match status" value="1"/>
</dbReference>
<keyword evidence="5 7" id="KW-0472">Membrane</keyword>
<accession>A0A4R1J9C2</accession>
<evidence type="ECO:0000256" key="1">
    <source>
        <dbReference type="ARBA" id="ARBA00022475"/>
    </source>
</evidence>
<gene>
    <name evidence="7" type="primary">ftsB</name>
    <name evidence="8" type="ORF">EV690_2905</name>
</gene>
<dbReference type="PANTHER" id="PTHR37485">
    <property type="entry name" value="CELL DIVISION PROTEIN FTSB"/>
    <property type="match status" value="1"/>
</dbReference>
<comment type="subunit">
    <text evidence="7">Part of a complex composed of FtsB, FtsL and FtsQ.</text>
</comment>
<reference evidence="8 9" key="1">
    <citation type="submission" date="2019-03" db="EMBL/GenBank/DDBJ databases">
        <title>Genomic Encyclopedia of Type Strains, Phase IV (KMG-IV): sequencing the most valuable type-strain genomes for metagenomic binning, comparative biology and taxonomic classification.</title>
        <authorList>
            <person name="Goeker M."/>
        </authorList>
    </citation>
    <scope>NUCLEOTIDE SEQUENCE [LARGE SCALE GENOMIC DNA]</scope>
    <source>
        <strain evidence="8 9">DSM 18577</strain>
    </source>
</reference>
<evidence type="ECO:0000256" key="7">
    <source>
        <dbReference type="HAMAP-Rule" id="MF_00599"/>
    </source>
</evidence>
<keyword evidence="3 7" id="KW-0812">Transmembrane</keyword>
<dbReference type="PANTHER" id="PTHR37485:SF1">
    <property type="entry name" value="CELL DIVISION PROTEIN FTSB"/>
    <property type="match status" value="1"/>
</dbReference>
<dbReference type="GO" id="GO:0032153">
    <property type="term" value="C:cell division site"/>
    <property type="evidence" value="ECO:0007669"/>
    <property type="project" value="UniProtKB-UniRule"/>
</dbReference>
<protein>
    <recommendedName>
        <fullName evidence="7">Cell division protein FtsB</fullName>
    </recommendedName>
</protein>
<dbReference type="EMBL" id="SMGD01000015">
    <property type="protein sequence ID" value="TCK47203.1"/>
    <property type="molecule type" value="Genomic_DNA"/>
</dbReference>
<dbReference type="Proteomes" id="UP000295565">
    <property type="component" value="Unassembled WGS sequence"/>
</dbReference>
<dbReference type="RefSeq" id="WP_131913660.1">
    <property type="nucleotide sequence ID" value="NZ_OU594967.1"/>
</dbReference>
<dbReference type="GO" id="GO:0030428">
    <property type="term" value="C:cell septum"/>
    <property type="evidence" value="ECO:0007669"/>
    <property type="project" value="TreeGrafter"/>
</dbReference>
<keyword evidence="6 7" id="KW-0131">Cell cycle</keyword>
<name>A0A4R1J9C2_9GAMM</name>
<feature type="coiled-coil region" evidence="7">
    <location>
        <begin position="36"/>
        <end position="63"/>
    </location>
</feature>
<dbReference type="AlphaFoldDB" id="A0A4R1J9C2"/>
<evidence type="ECO:0000256" key="3">
    <source>
        <dbReference type="ARBA" id="ARBA00022692"/>
    </source>
</evidence>
<keyword evidence="7" id="KW-0175">Coiled coil</keyword>
<dbReference type="Pfam" id="PF04977">
    <property type="entry name" value="DivIC"/>
    <property type="match status" value="1"/>
</dbReference>
<comment type="caution">
    <text evidence="8">The sequence shown here is derived from an EMBL/GenBank/DDBJ whole genome shotgun (WGS) entry which is preliminary data.</text>
</comment>
<evidence type="ECO:0000256" key="5">
    <source>
        <dbReference type="ARBA" id="ARBA00023136"/>
    </source>
</evidence>
<feature type="topological domain" description="Cytoplasmic" evidence="7">
    <location>
        <begin position="1"/>
        <end position="3"/>
    </location>
</feature>